<accession>A0ABZ2M0T2</accession>
<name>A0ABZ2M0T2_9BACT</name>
<organism evidence="2 3">
    <name type="scientific">Pendulispora albinea</name>
    <dbReference type="NCBI Taxonomy" id="2741071"/>
    <lineage>
        <taxon>Bacteria</taxon>
        <taxon>Pseudomonadati</taxon>
        <taxon>Myxococcota</taxon>
        <taxon>Myxococcia</taxon>
        <taxon>Myxococcales</taxon>
        <taxon>Sorangiineae</taxon>
        <taxon>Pendulisporaceae</taxon>
        <taxon>Pendulispora</taxon>
    </lineage>
</organism>
<feature type="transmembrane region" description="Helical" evidence="1">
    <location>
        <begin position="61"/>
        <end position="82"/>
    </location>
</feature>
<feature type="transmembrane region" description="Helical" evidence="1">
    <location>
        <begin position="94"/>
        <end position="116"/>
    </location>
</feature>
<sequence length="121" mass="12791">MGQSQFLMHLGHLMISGLSVFVVAQIMPGMKARGFGSALVFAFVIGLLNVVVWHFLKPLTITISVLTLGIGAVILNGILFLVAGSLSGVKFSGCITASIASFFVTLVNGAFEYILASWLKS</sequence>
<dbReference type="Proteomes" id="UP001370348">
    <property type="component" value="Chromosome"/>
</dbReference>
<keyword evidence="1" id="KW-1133">Transmembrane helix</keyword>
<proteinExistence type="predicted"/>
<keyword evidence="1" id="KW-0812">Transmembrane</keyword>
<dbReference type="RefSeq" id="WP_394826218.1">
    <property type="nucleotide sequence ID" value="NZ_CP089984.1"/>
</dbReference>
<keyword evidence="1" id="KW-0472">Membrane</keyword>
<evidence type="ECO:0000313" key="3">
    <source>
        <dbReference type="Proteomes" id="UP001370348"/>
    </source>
</evidence>
<feature type="transmembrane region" description="Helical" evidence="1">
    <location>
        <begin position="34"/>
        <end position="55"/>
    </location>
</feature>
<protein>
    <submittedName>
        <fullName evidence="2">Phage holin family protein</fullName>
    </submittedName>
</protein>
<dbReference type="Pfam" id="PF04020">
    <property type="entry name" value="Phage_holin_4_2"/>
    <property type="match status" value="1"/>
</dbReference>
<feature type="transmembrane region" description="Helical" evidence="1">
    <location>
        <begin position="6"/>
        <end position="27"/>
    </location>
</feature>
<keyword evidence="3" id="KW-1185">Reference proteome</keyword>
<reference evidence="2 3" key="1">
    <citation type="submission" date="2021-12" db="EMBL/GenBank/DDBJ databases">
        <title>Discovery of the Pendulisporaceae a myxobacterial family with distinct sporulation behavior and unique specialized metabolism.</title>
        <authorList>
            <person name="Garcia R."/>
            <person name="Popoff A."/>
            <person name="Bader C.D."/>
            <person name="Loehr J."/>
            <person name="Walesch S."/>
            <person name="Walt C."/>
            <person name="Boldt J."/>
            <person name="Bunk B."/>
            <person name="Haeckl F.J.F.P.J."/>
            <person name="Gunesch A.P."/>
            <person name="Birkelbach J."/>
            <person name="Nuebel U."/>
            <person name="Pietschmann T."/>
            <person name="Bach T."/>
            <person name="Mueller R."/>
        </authorList>
    </citation>
    <scope>NUCLEOTIDE SEQUENCE [LARGE SCALE GENOMIC DNA]</scope>
    <source>
        <strain evidence="2 3">MSr11954</strain>
    </source>
</reference>
<evidence type="ECO:0000313" key="2">
    <source>
        <dbReference type="EMBL" id="WXB16592.1"/>
    </source>
</evidence>
<dbReference type="EMBL" id="CP089984">
    <property type="protein sequence ID" value="WXB16592.1"/>
    <property type="molecule type" value="Genomic_DNA"/>
</dbReference>
<dbReference type="PANTHER" id="PTHR37309:SF1">
    <property type="entry name" value="SLR0284 PROTEIN"/>
    <property type="match status" value="1"/>
</dbReference>
<gene>
    <name evidence="2" type="ORF">LZC94_04770</name>
</gene>
<evidence type="ECO:0000256" key="1">
    <source>
        <dbReference type="SAM" id="Phobius"/>
    </source>
</evidence>
<dbReference type="InterPro" id="IPR007165">
    <property type="entry name" value="Phage_holin_4_2"/>
</dbReference>
<dbReference type="PANTHER" id="PTHR37309">
    <property type="entry name" value="SLR0284 PROTEIN"/>
    <property type="match status" value="1"/>
</dbReference>